<evidence type="ECO:0000256" key="4">
    <source>
        <dbReference type="ARBA" id="ARBA00010617"/>
    </source>
</evidence>
<dbReference type="PRINTS" id="PR00464">
    <property type="entry name" value="EP450II"/>
</dbReference>
<keyword evidence="13" id="KW-1133">Transmembrane helix</keyword>
<dbReference type="GO" id="GO:0005789">
    <property type="term" value="C:endoplasmic reticulum membrane"/>
    <property type="evidence" value="ECO:0007669"/>
    <property type="project" value="UniProtKB-SubCell"/>
</dbReference>
<dbReference type="PANTHER" id="PTHR24292:SF54">
    <property type="entry name" value="CYP9F3-RELATED"/>
    <property type="match status" value="1"/>
</dbReference>
<keyword evidence="13" id="KW-0812">Transmembrane</keyword>
<evidence type="ECO:0000256" key="3">
    <source>
        <dbReference type="ARBA" id="ARBA00004406"/>
    </source>
</evidence>
<evidence type="ECO:0000256" key="6">
    <source>
        <dbReference type="ARBA" id="ARBA00022723"/>
    </source>
</evidence>
<evidence type="ECO:0000256" key="10">
    <source>
        <dbReference type="ARBA" id="ARBA00023004"/>
    </source>
</evidence>
<evidence type="ECO:0000256" key="1">
    <source>
        <dbReference type="ARBA" id="ARBA00001971"/>
    </source>
</evidence>
<dbReference type="GO" id="GO:0020037">
    <property type="term" value="F:heme binding"/>
    <property type="evidence" value="ECO:0007669"/>
    <property type="project" value="InterPro"/>
</dbReference>
<comment type="subcellular location">
    <subcellularLocation>
        <location evidence="3">Endoplasmic reticulum membrane</location>
        <topology evidence="3">Peripheral membrane protein</topology>
    </subcellularLocation>
    <subcellularLocation>
        <location evidence="2">Microsome membrane</location>
        <topology evidence="2">Peripheral membrane protein</topology>
    </subcellularLocation>
</comment>
<comment type="similarity">
    <text evidence="4">Belongs to the cytochrome P450 family.</text>
</comment>
<dbReference type="EMBL" id="OE850862">
    <property type="protein sequence ID" value="CAD7614996.1"/>
    <property type="molecule type" value="Genomic_DNA"/>
</dbReference>
<dbReference type="AlphaFoldDB" id="A0A7R9PS52"/>
<sequence length="433" mass="49510">MTFYFETPWLDEFVFVSLAFILVMIYWYTTSRHDHWKKQGIACIKPFPFFGNLKDVVLLKSSRGDVMKYLYRELDGKPFGGAFLFNNPILVVRDPELVKTILVKNFSHFQNRFHSSDHSRPLSQNLTSLNGPKWRTLRTKLTPAFTSGKLKNMIDAMAECSLEMNTELQATANNNSIIEVKDMAGNFTTQVIGSVIFGLQFNSIKDPNSKFRKLGHEMFDPSYKRAVTLMLNNILPKISKLLGLNSLSKNVESFFCGVVKDTIRYRETNGVTRNDFLQLLIQLKNKETLLEDRSMEDGHLRHQIDLVDSKAEQFEFTDSLMTDQCFVFFLAGFETSSTTMSFALYELAVNPDIQERLGAEIDEVLQKHKGKISYDAIHEMSYLDRVVKGSIWGPDELGGCMGRQTELLRGPARPSLTLDMLLNSKTSRFCQNT</sequence>
<dbReference type="Gene3D" id="1.10.630.10">
    <property type="entry name" value="Cytochrome P450"/>
    <property type="match status" value="1"/>
</dbReference>
<name>A0A7R9PS52_TIMGE</name>
<gene>
    <name evidence="14" type="ORF">TGEB3V08_LOCUS11491</name>
</gene>
<evidence type="ECO:0000256" key="2">
    <source>
        <dbReference type="ARBA" id="ARBA00004174"/>
    </source>
</evidence>
<dbReference type="Pfam" id="PF00067">
    <property type="entry name" value="p450"/>
    <property type="match status" value="1"/>
</dbReference>
<dbReference type="GO" id="GO:0005506">
    <property type="term" value="F:iron ion binding"/>
    <property type="evidence" value="ECO:0007669"/>
    <property type="project" value="InterPro"/>
</dbReference>
<protein>
    <recommendedName>
        <fullName evidence="15">Cytochrome P450</fullName>
    </recommendedName>
</protein>
<keyword evidence="7" id="KW-0256">Endoplasmic reticulum</keyword>
<dbReference type="InterPro" id="IPR050476">
    <property type="entry name" value="Insect_CytP450_Detox"/>
</dbReference>
<evidence type="ECO:0000256" key="8">
    <source>
        <dbReference type="ARBA" id="ARBA00022848"/>
    </source>
</evidence>
<evidence type="ECO:0000256" key="9">
    <source>
        <dbReference type="ARBA" id="ARBA00023002"/>
    </source>
</evidence>
<evidence type="ECO:0008006" key="15">
    <source>
        <dbReference type="Google" id="ProtNLM"/>
    </source>
</evidence>
<evidence type="ECO:0000256" key="7">
    <source>
        <dbReference type="ARBA" id="ARBA00022824"/>
    </source>
</evidence>
<keyword evidence="5" id="KW-0349">Heme</keyword>
<dbReference type="GO" id="GO:0016705">
    <property type="term" value="F:oxidoreductase activity, acting on paired donors, with incorporation or reduction of molecular oxygen"/>
    <property type="evidence" value="ECO:0007669"/>
    <property type="project" value="InterPro"/>
</dbReference>
<keyword evidence="6" id="KW-0479">Metal-binding</keyword>
<proteinExistence type="inferred from homology"/>
<evidence type="ECO:0000256" key="13">
    <source>
        <dbReference type="SAM" id="Phobius"/>
    </source>
</evidence>
<organism evidence="14">
    <name type="scientific">Timema genevievae</name>
    <name type="common">Walking stick</name>
    <dbReference type="NCBI Taxonomy" id="629358"/>
    <lineage>
        <taxon>Eukaryota</taxon>
        <taxon>Metazoa</taxon>
        <taxon>Ecdysozoa</taxon>
        <taxon>Arthropoda</taxon>
        <taxon>Hexapoda</taxon>
        <taxon>Insecta</taxon>
        <taxon>Pterygota</taxon>
        <taxon>Neoptera</taxon>
        <taxon>Polyneoptera</taxon>
        <taxon>Phasmatodea</taxon>
        <taxon>Timematodea</taxon>
        <taxon>Timematoidea</taxon>
        <taxon>Timematidae</taxon>
        <taxon>Timema</taxon>
    </lineage>
</organism>
<dbReference type="PANTHER" id="PTHR24292">
    <property type="entry name" value="CYTOCHROME P450"/>
    <property type="match status" value="1"/>
</dbReference>
<dbReference type="SUPFAM" id="SSF48264">
    <property type="entry name" value="Cytochrome P450"/>
    <property type="match status" value="1"/>
</dbReference>
<dbReference type="CDD" id="cd11056">
    <property type="entry name" value="CYP6-like"/>
    <property type="match status" value="1"/>
</dbReference>
<dbReference type="GO" id="GO:0004497">
    <property type="term" value="F:monooxygenase activity"/>
    <property type="evidence" value="ECO:0007669"/>
    <property type="project" value="UniProtKB-KW"/>
</dbReference>
<evidence type="ECO:0000313" key="14">
    <source>
        <dbReference type="EMBL" id="CAD7614996.1"/>
    </source>
</evidence>
<dbReference type="InterPro" id="IPR002402">
    <property type="entry name" value="Cyt_P450_E_grp-II"/>
</dbReference>
<keyword evidence="12 13" id="KW-0472">Membrane</keyword>
<feature type="transmembrane region" description="Helical" evidence="13">
    <location>
        <begin position="12"/>
        <end position="29"/>
    </location>
</feature>
<keyword evidence="9" id="KW-0560">Oxidoreductase</keyword>
<evidence type="ECO:0000256" key="12">
    <source>
        <dbReference type="ARBA" id="ARBA00023136"/>
    </source>
</evidence>
<keyword evidence="10" id="KW-0408">Iron</keyword>
<reference evidence="14" key="1">
    <citation type="submission" date="2020-11" db="EMBL/GenBank/DDBJ databases">
        <authorList>
            <person name="Tran Van P."/>
        </authorList>
    </citation>
    <scope>NUCLEOTIDE SEQUENCE</scope>
</reference>
<keyword evidence="11" id="KW-0503">Monooxygenase</keyword>
<evidence type="ECO:0000256" key="11">
    <source>
        <dbReference type="ARBA" id="ARBA00023033"/>
    </source>
</evidence>
<dbReference type="InterPro" id="IPR036396">
    <property type="entry name" value="Cyt_P450_sf"/>
</dbReference>
<accession>A0A7R9PS52</accession>
<keyword evidence="8" id="KW-0492">Microsome</keyword>
<dbReference type="InterPro" id="IPR001128">
    <property type="entry name" value="Cyt_P450"/>
</dbReference>
<comment type="cofactor">
    <cofactor evidence="1">
        <name>heme</name>
        <dbReference type="ChEBI" id="CHEBI:30413"/>
    </cofactor>
</comment>
<evidence type="ECO:0000256" key="5">
    <source>
        <dbReference type="ARBA" id="ARBA00022617"/>
    </source>
</evidence>